<organism evidence="2 3">
    <name type="scientific">Acinetobacter chengduensis</name>
    <dbReference type="NCBI Taxonomy" id="2420890"/>
    <lineage>
        <taxon>Bacteria</taxon>
        <taxon>Pseudomonadati</taxon>
        <taxon>Pseudomonadota</taxon>
        <taxon>Gammaproteobacteria</taxon>
        <taxon>Moraxellales</taxon>
        <taxon>Moraxellaceae</taxon>
        <taxon>Acinetobacter</taxon>
    </lineage>
</organism>
<evidence type="ECO:0000313" key="3">
    <source>
        <dbReference type="Proteomes" id="UP000280271"/>
    </source>
</evidence>
<dbReference type="Pfam" id="PF11159">
    <property type="entry name" value="DUF2939"/>
    <property type="match status" value="1"/>
</dbReference>
<name>A0ABX9TZP2_9GAMM</name>
<comment type="caution">
    <text evidence="2">The sequence shown here is derived from an EMBL/GenBank/DDBJ whole genome shotgun (WGS) entry which is preliminary data.</text>
</comment>
<keyword evidence="3" id="KW-1185">Reference proteome</keyword>
<reference evidence="2 3" key="1">
    <citation type="submission" date="2018-09" db="EMBL/GenBank/DDBJ databases">
        <title>The draft genome of Acinetobacter sp. strains.</title>
        <authorList>
            <person name="Qin J."/>
            <person name="Feng Y."/>
            <person name="Zong Z."/>
        </authorList>
    </citation>
    <scope>NUCLEOTIDE SEQUENCE [LARGE SCALE GENOMIC DNA]</scope>
    <source>
        <strain evidence="2 3">WCHAc060005</strain>
    </source>
</reference>
<keyword evidence="1" id="KW-1133">Transmembrane helix</keyword>
<keyword evidence="1" id="KW-0812">Transmembrane</keyword>
<dbReference type="EMBL" id="RCHC01000002">
    <property type="protein sequence ID" value="RLL23867.1"/>
    <property type="molecule type" value="Genomic_DNA"/>
</dbReference>
<sequence length="261" mass="30008">MFDASVMKSNHESLMAFAKKKVKNMKVPRHIWPRSFVYGMNISVMKVLKYSFFVGLGLAILAYIISPYWVLYRIQQAYEHNQAGKISQYIDYDAVKVSLKPQLEQRFQHYMGGDALPPSLQKWQVKLSHTFSDYALDMVLNPQTMMLLMQGKTLSDLIQKQDLLGAKSVLGSAQQVWHEAQSIQDIEKQGLHALSTVDERAQVPNAIEQARSRPQAHYTGWNRFEVIVPHEAEPNMQAEKSTRFIMQRRGLSWKIIAVQLP</sequence>
<accession>A0ABX9TZP2</accession>
<keyword evidence="1" id="KW-0472">Membrane</keyword>
<proteinExistence type="predicted"/>
<dbReference type="InterPro" id="IPR021330">
    <property type="entry name" value="DUF2939"/>
</dbReference>
<feature type="transmembrane region" description="Helical" evidence="1">
    <location>
        <begin position="50"/>
        <end position="71"/>
    </location>
</feature>
<gene>
    <name evidence="2" type="ORF">D9K81_01680</name>
</gene>
<protein>
    <submittedName>
        <fullName evidence="2">DUF2939 domain-containing protein</fullName>
    </submittedName>
</protein>
<evidence type="ECO:0000256" key="1">
    <source>
        <dbReference type="SAM" id="Phobius"/>
    </source>
</evidence>
<dbReference type="Proteomes" id="UP000280271">
    <property type="component" value="Unassembled WGS sequence"/>
</dbReference>
<evidence type="ECO:0000313" key="2">
    <source>
        <dbReference type="EMBL" id="RLL23867.1"/>
    </source>
</evidence>